<comment type="similarity">
    <text evidence="1">Belongs to the 'GDXG' lipolytic enzyme family.</text>
</comment>
<dbReference type="SUPFAM" id="SSF53474">
    <property type="entry name" value="alpha/beta-Hydrolases"/>
    <property type="match status" value="2"/>
</dbReference>
<reference evidence="5 6" key="1">
    <citation type="submission" date="2019-02" db="EMBL/GenBank/DDBJ databases">
        <title>Deep-cultivation of Planctomycetes and their phenomic and genomic characterization uncovers novel biology.</title>
        <authorList>
            <person name="Wiegand S."/>
            <person name="Jogler M."/>
            <person name="Boedeker C."/>
            <person name="Pinto D."/>
            <person name="Vollmers J."/>
            <person name="Rivas-Marin E."/>
            <person name="Kohn T."/>
            <person name="Peeters S.H."/>
            <person name="Heuer A."/>
            <person name="Rast P."/>
            <person name="Oberbeckmann S."/>
            <person name="Bunk B."/>
            <person name="Jeske O."/>
            <person name="Meyerdierks A."/>
            <person name="Storesund J.E."/>
            <person name="Kallscheuer N."/>
            <person name="Luecker S."/>
            <person name="Lage O.M."/>
            <person name="Pohl T."/>
            <person name="Merkel B.J."/>
            <person name="Hornburger P."/>
            <person name="Mueller R.-W."/>
            <person name="Bruemmer F."/>
            <person name="Labrenz M."/>
            <person name="Spormann A.M."/>
            <person name="Op Den Camp H."/>
            <person name="Overmann J."/>
            <person name="Amann R."/>
            <person name="Jetten M.S.M."/>
            <person name="Mascher T."/>
            <person name="Medema M.H."/>
            <person name="Devos D.P."/>
            <person name="Kaster A.-K."/>
            <person name="Ovreas L."/>
            <person name="Rohde M."/>
            <person name="Galperin M.Y."/>
            <person name="Jogler C."/>
        </authorList>
    </citation>
    <scope>NUCLEOTIDE SEQUENCE [LARGE SCALE GENOMIC DNA]</scope>
    <source>
        <strain evidence="5 6">Pla100</strain>
    </source>
</reference>
<dbReference type="GO" id="GO:0004806">
    <property type="term" value="F:triacylglycerol lipase activity"/>
    <property type="evidence" value="ECO:0007669"/>
    <property type="project" value="TreeGrafter"/>
</dbReference>
<keyword evidence="6" id="KW-1185">Reference proteome</keyword>
<dbReference type="EC" id="3.1.1.72" evidence="5"/>
<dbReference type="GO" id="GO:0008236">
    <property type="term" value="F:serine-type peptidase activity"/>
    <property type="evidence" value="ECO:0007669"/>
    <property type="project" value="InterPro"/>
</dbReference>
<evidence type="ECO:0000259" key="4">
    <source>
        <dbReference type="Pfam" id="PF20434"/>
    </source>
</evidence>
<dbReference type="GO" id="GO:0006508">
    <property type="term" value="P:proteolysis"/>
    <property type="evidence" value="ECO:0007669"/>
    <property type="project" value="InterPro"/>
</dbReference>
<comment type="caution">
    <text evidence="5">The sequence shown here is derived from an EMBL/GenBank/DDBJ whole genome shotgun (WGS) entry which is preliminary data.</text>
</comment>
<dbReference type="Pfam" id="PF20434">
    <property type="entry name" value="BD-FAE"/>
    <property type="match status" value="1"/>
</dbReference>
<feature type="domain" description="Peptidase S9 prolyl oligopeptidase catalytic" evidence="3">
    <location>
        <begin position="127"/>
        <end position="269"/>
    </location>
</feature>
<organism evidence="5 6">
    <name type="scientific">Neorhodopirellula pilleata</name>
    <dbReference type="NCBI Taxonomy" id="2714738"/>
    <lineage>
        <taxon>Bacteria</taxon>
        <taxon>Pseudomonadati</taxon>
        <taxon>Planctomycetota</taxon>
        <taxon>Planctomycetia</taxon>
        <taxon>Pirellulales</taxon>
        <taxon>Pirellulaceae</taxon>
        <taxon>Neorhodopirellula</taxon>
    </lineage>
</organism>
<dbReference type="PANTHER" id="PTHR48081:SF30">
    <property type="entry name" value="ACETYL-HYDROLASE LIPR-RELATED"/>
    <property type="match status" value="1"/>
</dbReference>
<dbReference type="GO" id="GO:0046555">
    <property type="term" value="F:acetylxylan esterase activity"/>
    <property type="evidence" value="ECO:0007669"/>
    <property type="project" value="UniProtKB-EC"/>
</dbReference>
<evidence type="ECO:0000313" key="6">
    <source>
        <dbReference type="Proteomes" id="UP000316213"/>
    </source>
</evidence>
<feature type="domain" description="Peptidase S9 prolyl oligopeptidase catalytic" evidence="3">
    <location>
        <begin position="481"/>
        <end position="563"/>
    </location>
</feature>
<dbReference type="Gene3D" id="3.40.50.1820">
    <property type="entry name" value="alpha/beta hydrolase"/>
    <property type="match status" value="2"/>
</dbReference>
<dbReference type="InterPro" id="IPR029058">
    <property type="entry name" value="AB_hydrolase_fold"/>
</dbReference>
<dbReference type="PANTHER" id="PTHR48081">
    <property type="entry name" value="AB HYDROLASE SUPERFAMILY PROTEIN C4A8.06C"/>
    <property type="match status" value="1"/>
</dbReference>
<evidence type="ECO:0000313" key="5">
    <source>
        <dbReference type="EMBL" id="TWT98694.1"/>
    </source>
</evidence>
<feature type="domain" description="BD-FAE-like" evidence="4">
    <location>
        <begin position="344"/>
        <end position="444"/>
    </location>
</feature>
<evidence type="ECO:0000259" key="3">
    <source>
        <dbReference type="Pfam" id="PF00326"/>
    </source>
</evidence>
<accession>A0A5C6AFE8</accession>
<gene>
    <name evidence="5" type="primary">axeA1_3</name>
    <name evidence="5" type="ORF">Pla100_18590</name>
</gene>
<dbReference type="InterPro" id="IPR050300">
    <property type="entry name" value="GDXG_lipolytic_enzyme"/>
</dbReference>
<sequence>MFESTSFRSLLAATSVAIFFLVPDASRGLGEGSSAPPNASKVAAFPGPATDWNGYSRYQFNVAGHPLSVVAPETAAAGRPWVWHGEFFGHKPAPDIELLRRGFHIVYANIPNRLGSPSAVEHWNRCYDELTSQYQLHHKVALVGLSRGGLYCYNWAIANPDRVACIYGDAPVCDFRSWPGGLGSGKGSPRDWAIVLQQYGFANDAEAVAYSKNPVDSLAPLARAGVPLLHVFGDADDVVPWDENTGRVAETYRSLGGKITLIRKPGVGHHPHGLEDPTPIVDFIVDHTTAGPLSTQRKPRDIVDKMAQELSPSQLVVYKSVTNPDRGSRELYLHVFEPEGFDPSDQRPCCVIYHGGGWTGGQPQRMYPFAEHFRRLGMVSVSVEYRLHDAERGVTVFDCVADARSAMRFLRANSDRFGIDADKMTTCGGSAGGHLAIATALCEGVDDPSDPRDVSPVPQACVLLFPVIDTSPEGYGAAKIGERWEELSPVAQVSESTPPSILFHGSADTVTPLAGAIAFESAMKQRSIRCDLVVHEGGKHGYLMSDRKLLNETLDQATEFLKEMNLVGSPPEK</sequence>
<dbReference type="AlphaFoldDB" id="A0A5C6AFE8"/>
<dbReference type="EMBL" id="SJPM01000003">
    <property type="protein sequence ID" value="TWT98694.1"/>
    <property type="molecule type" value="Genomic_DNA"/>
</dbReference>
<dbReference type="OrthoDB" id="234896at2"/>
<dbReference type="InterPro" id="IPR001375">
    <property type="entry name" value="Peptidase_S9_cat"/>
</dbReference>
<proteinExistence type="inferred from homology"/>
<keyword evidence="2 5" id="KW-0378">Hydrolase</keyword>
<evidence type="ECO:0000256" key="2">
    <source>
        <dbReference type="ARBA" id="ARBA00022801"/>
    </source>
</evidence>
<dbReference type="Proteomes" id="UP000316213">
    <property type="component" value="Unassembled WGS sequence"/>
</dbReference>
<evidence type="ECO:0000256" key="1">
    <source>
        <dbReference type="ARBA" id="ARBA00010515"/>
    </source>
</evidence>
<protein>
    <submittedName>
        <fullName evidence="5">Acetylxylan esterase</fullName>
        <ecNumber evidence="5">3.1.1.72</ecNumber>
    </submittedName>
</protein>
<dbReference type="Pfam" id="PF00326">
    <property type="entry name" value="Peptidase_S9"/>
    <property type="match status" value="2"/>
</dbReference>
<dbReference type="InterPro" id="IPR049492">
    <property type="entry name" value="BD-FAE-like_dom"/>
</dbReference>
<name>A0A5C6AFE8_9BACT</name>
<dbReference type="RefSeq" id="WP_146577397.1">
    <property type="nucleotide sequence ID" value="NZ_SJPM01000003.1"/>
</dbReference>